<feature type="signal peptide" evidence="2">
    <location>
        <begin position="1"/>
        <end position="25"/>
    </location>
</feature>
<evidence type="ECO:0008006" key="5">
    <source>
        <dbReference type="Google" id="ProtNLM"/>
    </source>
</evidence>
<proteinExistence type="predicted"/>
<keyword evidence="2" id="KW-0732">Signal</keyword>
<evidence type="ECO:0000256" key="2">
    <source>
        <dbReference type="SAM" id="SignalP"/>
    </source>
</evidence>
<dbReference type="EMBL" id="CP029193">
    <property type="protein sequence ID" value="QES31631.1"/>
    <property type="molecule type" value="Genomic_DNA"/>
</dbReference>
<feature type="region of interest" description="Disordered" evidence="1">
    <location>
        <begin position="73"/>
        <end position="94"/>
    </location>
</feature>
<reference evidence="3 4" key="1">
    <citation type="submission" date="2018-05" db="EMBL/GenBank/DDBJ databases">
        <title>Streptomyces venezuelae.</title>
        <authorList>
            <person name="Kim W."/>
            <person name="Lee N."/>
            <person name="Cho B.-K."/>
        </authorList>
    </citation>
    <scope>NUCLEOTIDE SEQUENCE [LARGE SCALE GENOMIC DNA]</scope>
    <source>
        <strain evidence="3 4">ATCC 14583</strain>
    </source>
</reference>
<feature type="chain" id="PRO_5024862197" description="Secreted protein" evidence="2">
    <location>
        <begin position="26"/>
        <end position="94"/>
    </location>
</feature>
<evidence type="ECO:0000313" key="3">
    <source>
        <dbReference type="EMBL" id="QES31631.1"/>
    </source>
</evidence>
<dbReference type="AlphaFoldDB" id="A0A5P2BRA3"/>
<organism evidence="3 4">
    <name type="scientific">Streptomyces venezuelae</name>
    <dbReference type="NCBI Taxonomy" id="54571"/>
    <lineage>
        <taxon>Bacteria</taxon>
        <taxon>Bacillati</taxon>
        <taxon>Actinomycetota</taxon>
        <taxon>Actinomycetes</taxon>
        <taxon>Kitasatosporales</taxon>
        <taxon>Streptomycetaceae</taxon>
        <taxon>Streptomyces</taxon>
    </lineage>
</organism>
<feature type="compositionally biased region" description="Low complexity" evidence="1">
    <location>
        <begin position="81"/>
        <end position="94"/>
    </location>
</feature>
<sequence>MKALKAAAVLAGSIAVAGSAAPAFAADLTPTSLNGGLESIAGQTPHLLDTKPVSTNMLDTENKDSVVSTVADTTDGLNSAGGPTELLGGLPLGK</sequence>
<gene>
    <name evidence="3" type="ORF">DEJ47_20280</name>
</gene>
<name>A0A5P2BRA3_STRVZ</name>
<accession>A0A5P2BRA3</accession>
<evidence type="ECO:0000256" key="1">
    <source>
        <dbReference type="SAM" id="MobiDB-lite"/>
    </source>
</evidence>
<evidence type="ECO:0000313" key="4">
    <source>
        <dbReference type="Proteomes" id="UP000323046"/>
    </source>
</evidence>
<keyword evidence="4" id="KW-1185">Reference proteome</keyword>
<protein>
    <recommendedName>
        <fullName evidence="5">Secreted protein</fullName>
    </recommendedName>
</protein>
<dbReference type="Proteomes" id="UP000323046">
    <property type="component" value="Chromosome"/>
</dbReference>
<dbReference type="OrthoDB" id="4336056at2"/>
<dbReference type="RefSeq" id="WP_150175755.1">
    <property type="nucleotide sequence ID" value="NZ_CP029193.1"/>
</dbReference>